<dbReference type="Proteomes" id="UP001276150">
    <property type="component" value="Unassembled WGS sequence"/>
</dbReference>
<comment type="caution">
    <text evidence="1">The sequence shown here is derived from an EMBL/GenBank/DDBJ whole genome shotgun (WGS) entry which is preliminary data.</text>
</comment>
<dbReference type="RefSeq" id="WP_317641729.1">
    <property type="nucleotide sequence ID" value="NZ_JAPMIV010000059.1"/>
</dbReference>
<name>A0ABU4DWW0_9DEIO</name>
<dbReference type="Pfam" id="PF10758">
    <property type="entry name" value="DUF2586"/>
    <property type="match status" value="1"/>
</dbReference>
<evidence type="ECO:0000313" key="1">
    <source>
        <dbReference type="EMBL" id="MDV6376370.1"/>
    </source>
</evidence>
<accession>A0ABU4DWW0</accession>
<dbReference type="EMBL" id="JAPMIV010000059">
    <property type="protein sequence ID" value="MDV6376370.1"/>
    <property type="molecule type" value="Genomic_DNA"/>
</dbReference>
<proteinExistence type="predicted"/>
<reference evidence="1 2" key="1">
    <citation type="submission" date="2022-11" db="EMBL/GenBank/DDBJ databases">
        <title>Deinococcus ZS9-10, Low Temperature and Draught-tolerating, UV-resistant Bacteria from Continental Antarctica.</title>
        <authorList>
            <person name="Cheng L."/>
        </authorList>
    </citation>
    <scope>NUCLEOTIDE SEQUENCE [LARGE SCALE GENOMIC DNA]</scope>
    <source>
        <strain evidence="1 2">ZS9-10</strain>
    </source>
</reference>
<gene>
    <name evidence="1" type="ORF">ORD21_17385</name>
</gene>
<protein>
    <submittedName>
        <fullName evidence="1">DUF2586 family protein</fullName>
    </submittedName>
</protein>
<sequence length="459" mass="47047">MTDAPKVTVQFEDGNLSLITPSGAGLQAKLGVSSLGAGPARVARLADVRTTFGSGPLASALAVALIESKPVLGIPVPASVTGAPNDATAVILSVTRAAANLAAAAAAVRISVGGTDLGERAVPVSGVLALGDTGLSVTFADGTFVVGDTFSFSATAPGTTLGDVATALEAFLATRTPVRFIHITGTATPALGAAVDALLAAAEATGFYTHAVLDAAARNAGETVAAYDAHLNAQWAAFASSRVSVAKEGGEIYNPLTQRSEVRPASWPATMRRTTRPVGEDASRVRTGYLRGVTAVTVDAGQTSAPGRFISLMTLDGRQGAYVAAWPMMSPDESDYDLVQSREVIDEAARAGRAAALDYMGDDVPVDPDTGRILETEALSIEAFIAGRVSAQLSGSASGVRVVIDREINILSTRRMEYDVHVIPLGYLREIKVRVGYTNPALAAMQLATPSAGNTPGGI</sequence>
<evidence type="ECO:0000313" key="2">
    <source>
        <dbReference type="Proteomes" id="UP001276150"/>
    </source>
</evidence>
<keyword evidence="2" id="KW-1185">Reference proteome</keyword>
<organism evidence="1 2">
    <name type="scientific">Deinococcus arenicola</name>
    <dbReference type="NCBI Taxonomy" id="2994950"/>
    <lineage>
        <taxon>Bacteria</taxon>
        <taxon>Thermotogati</taxon>
        <taxon>Deinococcota</taxon>
        <taxon>Deinococci</taxon>
        <taxon>Deinococcales</taxon>
        <taxon>Deinococcaceae</taxon>
        <taxon>Deinococcus</taxon>
    </lineage>
</organism>
<dbReference type="InterPro" id="IPR019694">
    <property type="entry name" value="Phage_HP1_Orf23"/>
</dbReference>